<accession>A0A830HPA5</accession>
<dbReference type="GO" id="GO:0019379">
    <property type="term" value="P:sulfate assimilation, phosphoadenylyl sulfate reduction by phosphoadenylyl-sulfate reductase (thioredoxin)"/>
    <property type="evidence" value="ECO:0007669"/>
    <property type="project" value="TreeGrafter"/>
</dbReference>
<evidence type="ECO:0000256" key="2">
    <source>
        <dbReference type="ARBA" id="ARBA00024327"/>
    </source>
</evidence>
<organism evidence="5 6">
    <name type="scientific">Pycnococcus provasolii</name>
    <dbReference type="NCBI Taxonomy" id="41880"/>
    <lineage>
        <taxon>Eukaryota</taxon>
        <taxon>Viridiplantae</taxon>
        <taxon>Chlorophyta</taxon>
        <taxon>Pseudoscourfieldiophyceae</taxon>
        <taxon>Pseudoscourfieldiales</taxon>
        <taxon>Pycnococcaceae</taxon>
        <taxon>Pycnococcus</taxon>
    </lineage>
</organism>
<evidence type="ECO:0000256" key="1">
    <source>
        <dbReference type="ARBA" id="ARBA00009732"/>
    </source>
</evidence>
<keyword evidence="6" id="KW-1185">Reference proteome</keyword>
<dbReference type="SUPFAM" id="SSF52402">
    <property type="entry name" value="Adenine nucleotide alpha hydrolases-like"/>
    <property type="match status" value="1"/>
</dbReference>
<comment type="similarity">
    <text evidence="1">Belongs to the PAPS reductase family. CysH subfamily.</text>
</comment>
<dbReference type="EMBL" id="BNJQ01000017">
    <property type="protein sequence ID" value="GHP07630.1"/>
    <property type="molecule type" value="Genomic_DNA"/>
</dbReference>
<comment type="pathway">
    <text evidence="2">Sulfur metabolism; hydrogen sulfide biosynthesis; sulfite from sulfate.</text>
</comment>
<name>A0A830HPA5_9CHLO</name>
<dbReference type="InterPro" id="IPR002500">
    <property type="entry name" value="PAPS_reduct_dom"/>
</dbReference>
<evidence type="ECO:0000313" key="5">
    <source>
        <dbReference type="EMBL" id="GHP07630.1"/>
    </source>
</evidence>
<dbReference type="Pfam" id="PF01507">
    <property type="entry name" value="PAPS_reduct"/>
    <property type="match status" value="1"/>
</dbReference>
<feature type="compositionally biased region" description="Polar residues" evidence="3">
    <location>
        <begin position="97"/>
        <end position="119"/>
    </location>
</feature>
<protein>
    <recommendedName>
        <fullName evidence="4">Phosphoadenosine phosphosulphate reductase domain-containing protein</fullName>
    </recommendedName>
</protein>
<dbReference type="Proteomes" id="UP000660262">
    <property type="component" value="Unassembled WGS sequence"/>
</dbReference>
<feature type="domain" description="Phosphoadenosine phosphosulphate reductase" evidence="4">
    <location>
        <begin position="22"/>
        <end position="80"/>
    </location>
</feature>
<sequence length="168" mass="18517">MGYARSTLRPWELYSVPEFEGRQSDDTYRPTGASRALLKLNPLCWWTEKQVWDYIRILGIEYNELYDEGYRSIGDVHSTHKSMSKDGERAGRFIPSSEPSSNAGGAPQAESTTSHSHANGNEKECGMHTKVPAGATAGAAAERMEWRRRVAIEEAARGGLASIAGFHG</sequence>
<dbReference type="GO" id="GO:0005737">
    <property type="term" value="C:cytoplasm"/>
    <property type="evidence" value="ECO:0007669"/>
    <property type="project" value="TreeGrafter"/>
</dbReference>
<comment type="caution">
    <text evidence="5">The sequence shown here is derived from an EMBL/GenBank/DDBJ whole genome shotgun (WGS) entry which is preliminary data.</text>
</comment>
<dbReference type="AlphaFoldDB" id="A0A830HPA5"/>
<dbReference type="Gene3D" id="3.40.50.620">
    <property type="entry name" value="HUPs"/>
    <property type="match status" value="1"/>
</dbReference>
<dbReference type="GO" id="GO:0004604">
    <property type="term" value="F:phosphoadenylyl-sulfate reductase (thioredoxin) activity"/>
    <property type="evidence" value="ECO:0007669"/>
    <property type="project" value="TreeGrafter"/>
</dbReference>
<evidence type="ECO:0000313" key="6">
    <source>
        <dbReference type="Proteomes" id="UP000660262"/>
    </source>
</evidence>
<dbReference type="PANTHER" id="PTHR46509:SF1">
    <property type="entry name" value="PHOSPHOADENOSINE PHOSPHOSULFATE REDUCTASE"/>
    <property type="match status" value="1"/>
</dbReference>
<evidence type="ECO:0000256" key="3">
    <source>
        <dbReference type="SAM" id="MobiDB-lite"/>
    </source>
</evidence>
<evidence type="ECO:0000259" key="4">
    <source>
        <dbReference type="Pfam" id="PF01507"/>
    </source>
</evidence>
<feature type="region of interest" description="Disordered" evidence="3">
    <location>
        <begin position="78"/>
        <end position="128"/>
    </location>
</feature>
<gene>
    <name evidence="5" type="ORF">PPROV_000637200</name>
</gene>
<proteinExistence type="inferred from homology"/>
<dbReference type="OrthoDB" id="270728at2759"/>
<reference evidence="5" key="1">
    <citation type="submission" date="2020-10" db="EMBL/GenBank/DDBJ databases">
        <title>Unveiling of a novel bifunctional photoreceptor, Dualchrome1, isolated from a cosmopolitan green alga.</title>
        <authorList>
            <person name="Suzuki S."/>
            <person name="Kawachi M."/>
        </authorList>
    </citation>
    <scope>NUCLEOTIDE SEQUENCE</scope>
    <source>
        <strain evidence="5">NIES 2893</strain>
    </source>
</reference>
<dbReference type="PANTHER" id="PTHR46509">
    <property type="entry name" value="PHOSPHOADENOSINE PHOSPHOSULFATE REDUCTASE"/>
    <property type="match status" value="1"/>
</dbReference>
<dbReference type="InterPro" id="IPR014729">
    <property type="entry name" value="Rossmann-like_a/b/a_fold"/>
</dbReference>